<feature type="region of interest" description="Disordered" evidence="1">
    <location>
        <begin position="289"/>
        <end position="327"/>
    </location>
</feature>
<feature type="domain" description="Malectin" evidence="2">
    <location>
        <begin position="389"/>
        <end position="508"/>
    </location>
</feature>
<dbReference type="Pfam" id="PF11721">
    <property type="entry name" value="Malectin"/>
    <property type="match status" value="1"/>
</dbReference>
<dbReference type="EMBL" id="JANIBM010000083">
    <property type="protein sequence ID" value="MCQ8183751.1"/>
    <property type="molecule type" value="Genomic_DNA"/>
</dbReference>
<evidence type="ECO:0000313" key="3">
    <source>
        <dbReference type="EMBL" id="MCQ8183751.1"/>
    </source>
</evidence>
<dbReference type="RefSeq" id="WP_256612969.1">
    <property type="nucleotide sequence ID" value="NZ_JANIBM010000083.1"/>
</dbReference>
<proteinExistence type="predicted"/>
<dbReference type="NCBIfam" id="NF041518">
    <property type="entry name" value="choice_anch_Q"/>
    <property type="match status" value="1"/>
</dbReference>
<protein>
    <submittedName>
        <fullName evidence="3">Malectin domain-containing carbohydrate-binding protein</fullName>
    </submittedName>
</protein>
<gene>
    <name evidence="3" type="ORF">NP603_21795</name>
</gene>
<feature type="compositionally biased region" description="Polar residues" evidence="1">
    <location>
        <begin position="147"/>
        <end position="161"/>
    </location>
</feature>
<evidence type="ECO:0000313" key="4">
    <source>
        <dbReference type="Proteomes" id="UP001524569"/>
    </source>
</evidence>
<feature type="non-terminal residue" evidence="3">
    <location>
        <position position="1"/>
    </location>
</feature>
<accession>A0ABT1UNC8</accession>
<dbReference type="Proteomes" id="UP001524569">
    <property type="component" value="Unassembled WGS sequence"/>
</dbReference>
<sequence>GAGVQLDGAYQSSTRTRVENNTIVATGSASAIQVQGGSSNVRIRNNILDVRGSGYALNVASDSQQGYLSDYNLFMLGASAKLAYWEDRPFANRTDWFYEVGQDRNSLTADARFIDIDGADGQVGWNGNVVEGSVRIVDDGDPTFATTGSWSTVASNGSTQPRGGDVRNSAAGDGSSQASWSFDGLTAGYYRVAATWPYQWQSSPNFSSNSTFRIYDGEVVVGADVINQNANAAAASNGYTADGNNWDVLGVVRISGASLKVVLDNLANGIVHADAVRIERLAGDFGQDDDLHLQNNSPAIDRGDPNSPNLSEPRPNGGRVDLGAYGNTAQANLSPDPLIQILSPNGLEKFETGVPVTVNWRSDGLLPYDSVFLLDAGQDTGTGVDNWQAQQGYRSDGNNNYYSSISAGTAIDLSGAGANAAPEAMYRSYAYTPGGVGNKLGYQIAAQDGGYQLVLHFAEPSNIAVGSRLFDIVANGTTIASNVDVRALAGGINKALVLSYDINIAGGQGLSVELVNKTNNSAILSGLELRQANANGVANPVLSLEASTDNGASWTTVATGLTMDRYGRGQTSWTPTAETVGNSALLRITATINPIGGSITVSDSSDEGFLIANAGKAYYVNDGSLAGDEYTTAVG</sequence>
<organism evidence="3 4">
    <name type="scientific">Methylomonas aurea</name>
    <dbReference type="NCBI Taxonomy" id="2952224"/>
    <lineage>
        <taxon>Bacteria</taxon>
        <taxon>Pseudomonadati</taxon>
        <taxon>Pseudomonadota</taxon>
        <taxon>Gammaproteobacteria</taxon>
        <taxon>Methylococcales</taxon>
        <taxon>Methylococcaceae</taxon>
        <taxon>Methylomonas</taxon>
    </lineage>
</organism>
<evidence type="ECO:0000259" key="2">
    <source>
        <dbReference type="Pfam" id="PF11721"/>
    </source>
</evidence>
<name>A0ABT1UNC8_9GAMM</name>
<dbReference type="InterPro" id="IPR059226">
    <property type="entry name" value="Choice_anch_Q_dom"/>
</dbReference>
<evidence type="ECO:0000256" key="1">
    <source>
        <dbReference type="SAM" id="MobiDB-lite"/>
    </source>
</evidence>
<keyword evidence="4" id="KW-1185">Reference proteome</keyword>
<feature type="region of interest" description="Disordered" evidence="1">
    <location>
        <begin position="147"/>
        <end position="177"/>
    </location>
</feature>
<dbReference type="Gene3D" id="2.60.120.430">
    <property type="entry name" value="Galactose-binding lectin"/>
    <property type="match status" value="1"/>
</dbReference>
<reference evidence="3 4" key="1">
    <citation type="submission" date="2022-07" db="EMBL/GenBank/DDBJ databases">
        <title>Methylomonas rivi sp. nov., Methylomonas rosea sp. nov., Methylomonas aureus sp. nov. and Methylomonas subterranea sp. nov., four novel methanotrophs isolated from a freshwater creek and the deep terrestrial subsurface.</title>
        <authorList>
            <person name="Abin C."/>
            <person name="Sankaranarayanan K."/>
            <person name="Garner C."/>
            <person name="Sindelar R."/>
            <person name="Kotary K."/>
            <person name="Garner R."/>
            <person name="Barclay S."/>
            <person name="Lawson P."/>
            <person name="Krumholz L."/>
        </authorList>
    </citation>
    <scope>NUCLEOTIDE SEQUENCE [LARGE SCALE GENOMIC DNA]</scope>
    <source>
        <strain evidence="3 4">SURF-1</strain>
    </source>
</reference>
<feature type="non-terminal residue" evidence="3">
    <location>
        <position position="635"/>
    </location>
</feature>
<comment type="caution">
    <text evidence="3">The sequence shown here is derived from an EMBL/GenBank/DDBJ whole genome shotgun (WGS) entry which is preliminary data.</text>
</comment>
<dbReference type="InterPro" id="IPR021720">
    <property type="entry name" value="Malectin_dom"/>
</dbReference>